<dbReference type="AlphaFoldDB" id="W5IIA7"/>
<reference evidence="1 2" key="1">
    <citation type="submission" date="2012-01" db="EMBL/GenBank/DDBJ databases">
        <title>The Genome Sequence of Scardovia inopinata F0304.</title>
        <authorList>
            <consortium name="The Broad Institute Genome Sequencing Platform"/>
            <person name="Ward D."/>
            <person name="Earl A."/>
            <person name="Feldgarden M."/>
            <person name="Gevers D."/>
            <person name="Young S."/>
            <person name="Zeng Q."/>
            <person name="Koehrsen M."/>
            <person name="Alvarado L."/>
            <person name="Berlin A.M."/>
            <person name="Borenstein D."/>
            <person name="Chapman S.B."/>
            <person name="Chen Z."/>
            <person name="Engels R."/>
            <person name="Freedman E."/>
            <person name="Gellesch M."/>
            <person name="Goldberg J."/>
            <person name="Griggs A."/>
            <person name="Gujja S."/>
            <person name="Heilman E.R."/>
            <person name="Heiman D.I."/>
            <person name="Hepburn T.A."/>
            <person name="Howarth C."/>
            <person name="Jen D."/>
            <person name="Larson L."/>
            <person name="Mehta T."/>
            <person name="Park D."/>
            <person name="Pearson M."/>
            <person name="Richards J."/>
            <person name="Roberts A."/>
            <person name="Saif S."/>
            <person name="Shea T.D."/>
            <person name="Shenoy N."/>
            <person name="Sisk P."/>
            <person name="Stolte C."/>
            <person name="Sykes S.N."/>
            <person name="Walk T."/>
            <person name="White J."/>
            <person name="Yandava C."/>
            <person name="Izard J."/>
            <person name="Baranova O.V."/>
            <person name="Blanton J.M."/>
            <person name="Tanner A.C."/>
            <person name="Dewhirst F."/>
            <person name="Haas B."/>
            <person name="Nusbaum C."/>
            <person name="Birren B."/>
        </authorList>
    </citation>
    <scope>NUCLEOTIDE SEQUENCE [LARGE SCALE GENOMIC DNA]</scope>
    <source>
        <strain evidence="1 2">F0304</strain>
    </source>
</reference>
<dbReference type="EMBL" id="ADCX01000002">
    <property type="protein sequence ID" value="EFG26609.2"/>
    <property type="molecule type" value="Genomic_DNA"/>
</dbReference>
<comment type="caution">
    <text evidence="1">The sequence shown here is derived from an EMBL/GenBank/DDBJ whole genome shotgun (WGS) entry which is preliminary data.</text>
</comment>
<evidence type="ECO:0000313" key="2">
    <source>
        <dbReference type="Proteomes" id="UP000005777"/>
    </source>
</evidence>
<keyword evidence="2" id="KW-1185">Reference proteome</keyword>
<dbReference type="Pfam" id="PF11187">
    <property type="entry name" value="Mbeg1-like"/>
    <property type="match status" value="1"/>
</dbReference>
<dbReference type="Proteomes" id="UP000005777">
    <property type="component" value="Unassembled WGS sequence"/>
</dbReference>
<proteinExistence type="predicted"/>
<dbReference type="RefSeq" id="WP_040590399.1">
    <property type="nucleotide sequence ID" value="NZ_GG770225.1"/>
</dbReference>
<dbReference type="HOGENOM" id="CLU_1304166_0_0_11"/>
<dbReference type="InterPro" id="IPR024499">
    <property type="entry name" value="Mbeg1-like"/>
</dbReference>
<gene>
    <name evidence="1" type="ORF">HMPREF9020_00232</name>
</gene>
<dbReference type="InterPro" id="IPR029058">
    <property type="entry name" value="AB_hydrolase_fold"/>
</dbReference>
<sequence length="211" mass="23993">MYHNNLSDYIWWCGTVTFDKSPLNLFDGMVFSQLAYANIEDLPMSDKKEMTLRELHSRLYQTGKFKNTGLGNAAEAERFFDLVCRSKRFSGVVLENWQTTFSSEEDEQFVAMAFRTQASEADEASEAKEEGAPVRYLAFRGTDDSVVGWKEDFMISFSVTSAQKKALKYLHDALRYNGLYYVGGHSKGANLALYSTCLCDDEDRAQILKPI</sequence>
<accession>W5IIA7</accession>
<dbReference type="SUPFAM" id="SSF53474">
    <property type="entry name" value="alpha/beta-Hydrolases"/>
    <property type="match status" value="1"/>
</dbReference>
<evidence type="ECO:0008006" key="3">
    <source>
        <dbReference type="Google" id="ProtNLM"/>
    </source>
</evidence>
<organism evidence="1 2">
    <name type="scientific">Scardovia inopinata F0304</name>
    <dbReference type="NCBI Taxonomy" id="641146"/>
    <lineage>
        <taxon>Bacteria</taxon>
        <taxon>Bacillati</taxon>
        <taxon>Actinomycetota</taxon>
        <taxon>Actinomycetes</taxon>
        <taxon>Bifidobacteriales</taxon>
        <taxon>Bifidobacteriaceae</taxon>
        <taxon>Scardovia</taxon>
    </lineage>
</organism>
<dbReference type="eggNOG" id="COG0400">
    <property type="taxonomic scope" value="Bacteria"/>
</dbReference>
<evidence type="ECO:0000313" key="1">
    <source>
        <dbReference type="EMBL" id="EFG26609.2"/>
    </source>
</evidence>
<protein>
    <recommendedName>
        <fullName evidence="3">DUF2974 domain-containing protein</fullName>
    </recommendedName>
</protein>
<name>W5IIA7_SCAIO</name>